<comment type="caution">
    <text evidence="2">The sequence shown here is derived from an EMBL/GenBank/DDBJ whole genome shotgun (WGS) entry which is preliminary data.</text>
</comment>
<accession>A0A561ET84</accession>
<organism evidence="2 3">
    <name type="scientific">Kitasatospora atroaurantiaca</name>
    <dbReference type="NCBI Taxonomy" id="285545"/>
    <lineage>
        <taxon>Bacteria</taxon>
        <taxon>Bacillati</taxon>
        <taxon>Actinomycetota</taxon>
        <taxon>Actinomycetes</taxon>
        <taxon>Kitasatosporales</taxon>
        <taxon>Streptomycetaceae</taxon>
        <taxon>Kitasatospora</taxon>
    </lineage>
</organism>
<dbReference type="RefSeq" id="WP_145792272.1">
    <property type="nucleotide sequence ID" value="NZ_BAAABR010000031.1"/>
</dbReference>
<name>A0A561ET84_9ACTN</name>
<proteinExistence type="predicted"/>
<gene>
    <name evidence="2" type="ORF">FB465_3924</name>
</gene>
<evidence type="ECO:0000313" key="2">
    <source>
        <dbReference type="EMBL" id="TWE18832.1"/>
    </source>
</evidence>
<feature type="region of interest" description="Disordered" evidence="1">
    <location>
        <begin position="115"/>
        <end position="211"/>
    </location>
</feature>
<keyword evidence="3" id="KW-1185">Reference proteome</keyword>
<evidence type="ECO:0000256" key="1">
    <source>
        <dbReference type="SAM" id="MobiDB-lite"/>
    </source>
</evidence>
<evidence type="ECO:0008006" key="4">
    <source>
        <dbReference type="Google" id="ProtNLM"/>
    </source>
</evidence>
<dbReference type="AlphaFoldDB" id="A0A561ET84"/>
<dbReference type="Proteomes" id="UP000318416">
    <property type="component" value="Unassembled WGS sequence"/>
</dbReference>
<dbReference type="OrthoDB" id="9815928at2"/>
<evidence type="ECO:0000313" key="3">
    <source>
        <dbReference type="Proteomes" id="UP000318416"/>
    </source>
</evidence>
<feature type="compositionally biased region" description="Basic and acidic residues" evidence="1">
    <location>
        <begin position="149"/>
        <end position="182"/>
    </location>
</feature>
<sequence>MGSDKFGVQMQELAKIQKDWHSVSERMNEMSKKLGQIEETIAKAVAVDLASSQLAGIPGFGIAFEVLKDAKDIAARASHLAATKEKLTKEIAQDAQKIKAVMSEYEAIEHKIEQELKKHDKKHEKPKSPGGNGSTRIDGGAKGGSKGGGHHEQPKSPGEHDGGGDLKDHSTGDWKTHTDSRGWDGWSTSGKRHPRNGEGKGVEARPNMDGLSAERKGILDRALDRAEHKLGYSQSSVTNGYRVDCSGLVSAAWGLKGPGLNTWGLMEPSVSHQIGKSDLKPGDAMISGEHTVIFGGWADAAHTRYIAIEDSGSQGCVSHVIPYPYYPGSGPYHPYRRNGVE</sequence>
<protein>
    <recommendedName>
        <fullName evidence="4">NlpC/P60 family protein</fullName>
    </recommendedName>
</protein>
<dbReference type="Gene3D" id="3.90.1720.10">
    <property type="entry name" value="endopeptidase domain like (from Nostoc punctiforme)"/>
    <property type="match status" value="1"/>
</dbReference>
<reference evidence="2 3" key="1">
    <citation type="submission" date="2019-06" db="EMBL/GenBank/DDBJ databases">
        <title>Sequencing the genomes of 1000 actinobacteria strains.</title>
        <authorList>
            <person name="Klenk H.-P."/>
        </authorList>
    </citation>
    <scope>NUCLEOTIDE SEQUENCE [LARGE SCALE GENOMIC DNA]</scope>
    <source>
        <strain evidence="2 3">DSM 41649</strain>
    </source>
</reference>
<dbReference type="EMBL" id="VIVR01000001">
    <property type="protein sequence ID" value="TWE18832.1"/>
    <property type="molecule type" value="Genomic_DNA"/>
</dbReference>